<dbReference type="Gene3D" id="3.40.50.360">
    <property type="match status" value="1"/>
</dbReference>
<dbReference type="InterPro" id="IPR003680">
    <property type="entry name" value="Flavodoxin_fold"/>
</dbReference>
<name>A0A930YVP8_9FLAO</name>
<dbReference type="InterPro" id="IPR046980">
    <property type="entry name" value="KefG/KefF"/>
</dbReference>
<reference evidence="3" key="1">
    <citation type="submission" date="2020-11" db="EMBL/GenBank/DDBJ databases">
        <title>Genome seq and assembly of Planobacterium sp.</title>
        <authorList>
            <person name="Chhetri G."/>
        </authorList>
    </citation>
    <scope>NUCLEOTIDE SEQUENCE</scope>
    <source>
        <strain evidence="3">GCR5</strain>
    </source>
</reference>
<dbReference type="Proteomes" id="UP000694480">
    <property type="component" value="Unassembled WGS sequence"/>
</dbReference>
<dbReference type="Pfam" id="PF02525">
    <property type="entry name" value="Flavodoxin_2"/>
    <property type="match status" value="1"/>
</dbReference>
<dbReference type="EMBL" id="JADKYY010000005">
    <property type="protein sequence ID" value="MBF5027254.1"/>
    <property type="molecule type" value="Genomic_DNA"/>
</dbReference>
<organism evidence="3 4">
    <name type="scientific">Planobacterium oryzisoli</name>
    <dbReference type="NCBI Taxonomy" id="2771435"/>
    <lineage>
        <taxon>Bacteria</taxon>
        <taxon>Pseudomonadati</taxon>
        <taxon>Bacteroidota</taxon>
        <taxon>Flavobacteriia</taxon>
        <taxon>Flavobacteriales</taxon>
        <taxon>Weeksellaceae</taxon>
        <taxon>Chryseobacterium group</taxon>
        <taxon>Chryseobacterium</taxon>
    </lineage>
</organism>
<keyword evidence="4" id="KW-1185">Reference proteome</keyword>
<feature type="domain" description="Flavodoxin-like fold" evidence="2">
    <location>
        <begin position="1"/>
        <end position="166"/>
    </location>
</feature>
<dbReference type="GO" id="GO:0003955">
    <property type="term" value="F:NAD(P)H dehydrogenase (quinone) activity"/>
    <property type="evidence" value="ECO:0007669"/>
    <property type="project" value="TreeGrafter"/>
</dbReference>
<sequence>MKTLVVFAHPYLEYSYSNRLLINFYERHQHYDFLDLYETYPDFHIAAFKERKRLAGYDRFVFHFPIIWFGMPPLLRLWIDEVFDGNWIKMGVNNPFENKPIYILATTRSKKRSFGREGKHHYTVDELISGLIVTLRAFKGEIRETFVVYEAENLTKKEIIQYKQQFIETLGD</sequence>
<dbReference type="SUPFAM" id="SSF52218">
    <property type="entry name" value="Flavoproteins"/>
    <property type="match status" value="1"/>
</dbReference>
<comment type="caution">
    <text evidence="3">The sequence shown here is derived from an EMBL/GenBank/DDBJ whole genome shotgun (WGS) entry which is preliminary data.</text>
</comment>
<evidence type="ECO:0000313" key="3">
    <source>
        <dbReference type="EMBL" id="MBF5027254.1"/>
    </source>
</evidence>
<gene>
    <name evidence="3" type="ORF">IC612_05525</name>
</gene>
<dbReference type="GO" id="GO:0010181">
    <property type="term" value="F:FMN binding"/>
    <property type="evidence" value="ECO:0007669"/>
    <property type="project" value="TreeGrafter"/>
</dbReference>
<evidence type="ECO:0000259" key="2">
    <source>
        <dbReference type="Pfam" id="PF02525"/>
    </source>
</evidence>
<dbReference type="PANTHER" id="PTHR47307:SF1">
    <property type="entry name" value="GLUTATHIONE-REGULATED POTASSIUM-EFFLUX SYSTEM ANCILLARY PROTEIN KEFG"/>
    <property type="match status" value="1"/>
</dbReference>
<dbReference type="InterPro" id="IPR029039">
    <property type="entry name" value="Flavoprotein-like_sf"/>
</dbReference>
<dbReference type="PANTHER" id="PTHR47307">
    <property type="entry name" value="GLUTATHIONE-REGULATED POTASSIUM-EFFLUX SYSTEM ANCILLARY PROTEIN KEFG"/>
    <property type="match status" value="1"/>
</dbReference>
<proteinExistence type="predicted"/>
<dbReference type="RefSeq" id="WP_194739184.1">
    <property type="nucleotide sequence ID" value="NZ_JADKYY010000005.1"/>
</dbReference>
<dbReference type="GO" id="GO:0009055">
    <property type="term" value="F:electron transfer activity"/>
    <property type="evidence" value="ECO:0007669"/>
    <property type="project" value="TreeGrafter"/>
</dbReference>
<dbReference type="AlphaFoldDB" id="A0A930YVP8"/>
<protein>
    <submittedName>
        <fullName evidence="3">NAD(P)H-dependent oxidoreductase</fullName>
    </submittedName>
</protein>
<evidence type="ECO:0000313" key="4">
    <source>
        <dbReference type="Proteomes" id="UP000694480"/>
    </source>
</evidence>
<accession>A0A930YVP8</accession>
<keyword evidence="1" id="KW-0560">Oxidoreductase</keyword>
<evidence type="ECO:0000256" key="1">
    <source>
        <dbReference type="ARBA" id="ARBA00023002"/>
    </source>
</evidence>